<keyword evidence="3" id="KW-1185">Reference proteome</keyword>
<feature type="compositionally biased region" description="Basic and acidic residues" evidence="1">
    <location>
        <begin position="320"/>
        <end position="334"/>
    </location>
</feature>
<feature type="region of interest" description="Disordered" evidence="1">
    <location>
        <begin position="199"/>
        <end position="228"/>
    </location>
</feature>
<sequence length="1444" mass="166584">MAQSPRSADVHQDKLCPPNKRYALMDANNKDNLLLGFTLDLRSTSNFKTTSLLQPWQTLCKMFSRCLTTRVTGYDQPSVQIMQMLNCFVNNIYVDYAELLWEGFHYSLKNPTTMIPYPRFTKLIVSHYMTIFPEISRRAHDRYHNLEDDVMIKSIFNSGKSKNVVGMKIPDWMITDRMKLTENYQLYAEVFGVDVPTTQSQPIESIQGTHRTTSAPKTPNPEIAEGESNDLFLQDTLQVSLVEQKSHKELESKQNVEKVKEHLMAEEIEKLVEGSANVEENVEVSSSPLRNDDNKTNPDTRLEPRRDKEKEEESEEDDYELRRREKGKHVEEIRNTPSPTTIRSPRILTNLVSSDTKKLQELTKTDTIPSSSTPSSSSSKLSATNRILSLFKSKPGRFKRYKSFFDELQGKYGYLFGHLTTRFLPRRKFNALARYFQDIMMESLPKMVDEHIKKILQTKVPLHVAQGIILEREKTQAKVAKMIANAIQQERENFRSEISSQVNDAITNHIPSQVDSSVRSYMSGHVLHVHPTQATPTTTQEQQHQLYMTMKDNPQLQQDDLPIWLALKYKFKRLHMATTSCRPSTVRPRYQDDPHDDAHFEGGEYEPGRSTSGNQEQSDDFDFWTNSYATNDDVLPNEKASQELVDEISQTVGEAKLCKVVDEIDIVWESKKEIIVPPYQPKPTLVVQSHQRDPKAPELPLKEHPDVEKCMKRFNPYARYGVEHWKNSHAKIFYIRNQQAPGKPKEEIYSNSKIVQIIKTYWELGHEHKFITEIVARRANGSIVSITKSDYKNLNKNDIEDMYMLIVNHKVYNYAETGLLWSLSIFISSTVIWERVHDFQLGVESYQQRVSLTASIITLLGIEKYKMFFIISELVYGIIYENNKKEKRVMRHQEIHKFCDATLKRVLEGLKSYNNDVKYGYVTHNLSKEDIEYLQLFAEEIEERLKSSEDASTNDDDDGEDDDLLVDEENEIVEHDVDVHMFDQLQCELELQVSMRKAFRFKAKTEREVRGDHSLQYAMLRYYVVKLQSTNPDTTVKIIVKRKTDPSFPIRDTENPGTTMEEYVQFETERALRNGQVFNWEISTYGKIRHVEYVHDLRFFETEFPAIVFNDALTSEPEVSSKPTVSPRHVKEVDLKIKMSFSESDDEDYTVIYDNDSFSYKIISINDLKSNTNNNDGKIDVKLSSENIYINPLDSVIEADIDTYSYTFDGDLKTNHDKPNMALQPSAKRHLLLRFDAQDYTNADIHDFEDRPDEMDQAMTDRLRIKHTGVDGQVVFTSHAWRQLFGIRGPLVRELILEFFRTCRFTDSVLDLDTADTFHIVPSYTLIKEPLRRPCHRLIAFSIAGRGMLQGGSGVLGCLEVAIGLERQQVRATAGATHVDPKVAQKGVQADLAPAEAAQMPQAADLAPRRSRFAMWMIGRMTQLMDDSGRRYQEFDGSFVGSSQ</sequence>
<dbReference type="Proteomes" id="UP001151760">
    <property type="component" value="Unassembled WGS sequence"/>
</dbReference>
<proteinExistence type="predicted"/>
<feature type="compositionally biased region" description="Polar residues" evidence="1">
    <location>
        <begin position="199"/>
        <end position="217"/>
    </location>
</feature>
<feature type="region of interest" description="Disordered" evidence="1">
    <location>
        <begin position="582"/>
        <end position="627"/>
    </location>
</feature>
<name>A0ABQ5ILT3_9ASTR</name>
<gene>
    <name evidence="2" type="ORF">Tco_1111489</name>
</gene>
<feature type="compositionally biased region" description="Basic and acidic residues" evidence="1">
    <location>
        <begin position="355"/>
        <end position="364"/>
    </location>
</feature>
<comment type="caution">
    <text evidence="2">The sequence shown here is derived from an EMBL/GenBank/DDBJ whole genome shotgun (WGS) entry which is preliminary data.</text>
</comment>
<organism evidence="2 3">
    <name type="scientific">Tanacetum coccineum</name>
    <dbReference type="NCBI Taxonomy" id="301880"/>
    <lineage>
        <taxon>Eukaryota</taxon>
        <taxon>Viridiplantae</taxon>
        <taxon>Streptophyta</taxon>
        <taxon>Embryophyta</taxon>
        <taxon>Tracheophyta</taxon>
        <taxon>Spermatophyta</taxon>
        <taxon>Magnoliopsida</taxon>
        <taxon>eudicotyledons</taxon>
        <taxon>Gunneridae</taxon>
        <taxon>Pentapetalae</taxon>
        <taxon>asterids</taxon>
        <taxon>campanulids</taxon>
        <taxon>Asterales</taxon>
        <taxon>Asteraceae</taxon>
        <taxon>Asteroideae</taxon>
        <taxon>Anthemideae</taxon>
        <taxon>Anthemidinae</taxon>
        <taxon>Tanacetum</taxon>
    </lineage>
</organism>
<feature type="compositionally biased region" description="Basic and acidic residues" evidence="1">
    <location>
        <begin position="589"/>
        <end position="602"/>
    </location>
</feature>
<dbReference type="EMBL" id="BQNB010020937">
    <property type="protein sequence ID" value="GJU01151.1"/>
    <property type="molecule type" value="Genomic_DNA"/>
</dbReference>
<evidence type="ECO:0000256" key="1">
    <source>
        <dbReference type="SAM" id="MobiDB-lite"/>
    </source>
</evidence>
<feature type="non-terminal residue" evidence="2">
    <location>
        <position position="1444"/>
    </location>
</feature>
<reference evidence="2" key="1">
    <citation type="journal article" date="2022" name="Int. J. Mol. Sci.">
        <title>Draft Genome of Tanacetum Coccineum: Genomic Comparison of Closely Related Tanacetum-Family Plants.</title>
        <authorList>
            <person name="Yamashiro T."/>
            <person name="Shiraishi A."/>
            <person name="Nakayama K."/>
            <person name="Satake H."/>
        </authorList>
    </citation>
    <scope>NUCLEOTIDE SEQUENCE</scope>
</reference>
<feature type="region of interest" description="Disordered" evidence="1">
    <location>
        <begin position="274"/>
        <end position="380"/>
    </location>
</feature>
<evidence type="ECO:0000313" key="2">
    <source>
        <dbReference type="EMBL" id="GJU01151.1"/>
    </source>
</evidence>
<feature type="compositionally biased region" description="Basic and acidic residues" evidence="1">
    <location>
        <begin position="290"/>
        <end position="311"/>
    </location>
</feature>
<feature type="compositionally biased region" description="Low complexity" evidence="1">
    <location>
        <begin position="370"/>
        <end position="380"/>
    </location>
</feature>
<protein>
    <recommendedName>
        <fullName evidence="4">Integrase catalytic domain-containing protein</fullName>
    </recommendedName>
</protein>
<accession>A0ABQ5ILT3</accession>
<evidence type="ECO:0008006" key="4">
    <source>
        <dbReference type="Google" id="ProtNLM"/>
    </source>
</evidence>
<reference evidence="2" key="2">
    <citation type="submission" date="2022-01" db="EMBL/GenBank/DDBJ databases">
        <authorList>
            <person name="Yamashiro T."/>
            <person name="Shiraishi A."/>
            <person name="Satake H."/>
            <person name="Nakayama K."/>
        </authorList>
    </citation>
    <scope>NUCLEOTIDE SEQUENCE</scope>
</reference>
<evidence type="ECO:0000313" key="3">
    <source>
        <dbReference type="Proteomes" id="UP001151760"/>
    </source>
</evidence>